<proteinExistence type="predicted"/>
<evidence type="ECO:0000259" key="1">
    <source>
        <dbReference type="PROSITE" id="PS51462"/>
    </source>
</evidence>
<sequence length="163" mass="18464">MTHYTTLFLLFDGGWLLLKRSSDKRLLPDRYTGLGGRVEADELGDLRRSVLRELFEETGLGESDLKHLTLRRMLIHNRPGEPLTVLFYYTAELKRYARPSCTEGTLHWAQPEHFADLDIVETTTHALFELVKDVKREPAAAASVRLGAAHYGGGGLERVVWAE</sequence>
<organism evidence="2">
    <name type="scientific">uncultured Truepera sp</name>
    <dbReference type="NCBI Taxonomy" id="543023"/>
    <lineage>
        <taxon>Bacteria</taxon>
        <taxon>Thermotogati</taxon>
        <taxon>Deinococcota</taxon>
        <taxon>Deinococci</taxon>
        <taxon>Trueperales</taxon>
        <taxon>Trueperaceae</taxon>
        <taxon>Truepera</taxon>
        <taxon>environmental samples</taxon>
    </lineage>
</organism>
<dbReference type="InterPro" id="IPR015797">
    <property type="entry name" value="NUDIX_hydrolase-like_dom_sf"/>
</dbReference>
<dbReference type="PROSITE" id="PS51462">
    <property type="entry name" value="NUDIX"/>
    <property type="match status" value="1"/>
</dbReference>
<dbReference type="AlphaFoldDB" id="A0A6J4VAD0"/>
<accession>A0A6J4VAD0</accession>
<dbReference type="InterPro" id="IPR000086">
    <property type="entry name" value="NUDIX_hydrolase_dom"/>
</dbReference>
<protein>
    <recommendedName>
        <fullName evidence="1">Nudix hydrolase domain-containing protein</fullName>
    </recommendedName>
</protein>
<dbReference type="SUPFAM" id="SSF55811">
    <property type="entry name" value="Nudix"/>
    <property type="match status" value="1"/>
</dbReference>
<dbReference type="EMBL" id="CADCWP010000110">
    <property type="protein sequence ID" value="CAA9569863.1"/>
    <property type="molecule type" value="Genomic_DNA"/>
</dbReference>
<name>A0A6J4VAD0_9DEIN</name>
<gene>
    <name evidence="2" type="ORF">AVDCRST_MAG86-1660</name>
</gene>
<reference evidence="2" key="1">
    <citation type="submission" date="2020-02" db="EMBL/GenBank/DDBJ databases">
        <authorList>
            <person name="Meier V. D."/>
        </authorList>
    </citation>
    <scope>NUCLEOTIDE SEQUENCE</scope>
    <source>
        <strain evidence="2">AVDCRST_MAG86</strain>
    </source>
</reference>
<dbReference type="Pfam" id="PF00293">
    <property type="entry name" value="NUDIX"/>
    <property type="match status" value="1"/>
</dbReference>
<dbReference type="Gene3D" id="3.90.79.10">
    <property type="entry name" value="Nucleoside Triphosphate Pyrophosphohydrolase"/>
    <property type="match status" value="1"/>
</dbReference>
<evidence type="ECO:0000313" key="2">
    <source>
        <dbReference type="EMBL" id="CAA9569863.1"/>
    </source>
</evidence>
<feature type="domain" description="Nudix hydrolase" evidence="1">
    <location>
        <begin position="1"/>
        <end position="133"/>
    </location>
</feature>